<reference evidence="1 2" key="1">
    <citation type="journal article" date="2011" name="Proc. Natl. Acad. Sci. U.S.A.">
        <title>Genome and transcriptome analyses of the mountain pine beetle-fungal symbiont Grosmannia clavigera, a lodgepole pine pathogen.</title>
        <authorList>
            <person name="DiGuistini S."/>
            <person name="Wang Y."/>
            <person name="Liao N.Y."/>
            <person name="Taylor G."/>
            <person name="Tanguay P."/>
            <person name="Feau N."/>
            <person name="Henrissat B."/>
            <person name="Chan S.K."/>
            <person name="Hesse-Orce U."/>
            <person name="Alamouti S.M."/>
            <person name="Tsui C.K.M."/>
            <person name="Docking R.T."/>
            <person name="Levasseur A."/>
            <person name="Haridas S."/>
            <person name="Robertson G."/>
            <person name="Birol I."/>
            <person name="Holt R.A."/>
            <person name="Marra M.A."/>
            <person name="Hamelin R.C."/>
            <person name="Hirst M."/>
            <person name="Jones S.J.M."/>
            <person name="Bohlmann J."/>
            <person name="Breuil C."/>
        </authorList>
    </citation>
    <scope>NUCLEOTIDE SEQUENCE [LARGE SCALE GENOMIC DNA]</scope>
    <source>
        <strain evidence="2">kw1407 / UAMH 11150</strain>
    </source>
</reference>
<sequence>MHLILTGATGLVGSGVLDAVLAMPDVTRISILSRRPVPMVETRTKAGDPVITPDRVRVILHQDFSVYDDSLLEQLSGAAGVVWALGISQTQVDKDEYYKITHDYPLAAARAFKKLPPPEGVATSPASSFRFVYVSGEGATTSPGITTTRFGRVKGETELALAALAAEPKSDSESPLAAISVRPAGVDPTHHDAILPYIPPVSLSLNLMRNVLLPPLRFAYPPMISPTRPLGQFLADIALGRFDGRLTGHGIELVGGQSPILSNVAFRRLAGLDKK</sequence>
<dbReference type="InterPro" id="IPR036291">
    <property type="entry name" value="NAD(P)-bd_dom_sf"/>
</dbReference>
<dbReference type="PANTHER" id="PTHR14097">
    <property type="entry name" value="OXIDOREDUCTASE HTATIP2"/>
    <property type="match status" value="1"/>
</dbReference>
<dbReference type="SUPFAM" id="SSF51735">
    <property type="entry name" value="NAD(P)-binding Rossmann-fold domains"/>
    <property type="match status" value="1"/>
</dbReference>
<dbReference type="EMBL" id="GL629807">
    <property type="protein sequence ID" value="EFW99899.1"/>
    <property type="molecule type" value="Genomic_DNA"/>
</dbReference>
<dbReference type="eggNOG" id="ENOG502S03H">
    <property type="taxonomic scope" value="Eukaryota"/>
</dbReference>
<keyword evidence="2" id="KW-1185">Reference proteome</keyword>
<gene>
    <name evidence="1" type="ORF">CMQ_217</name>
</gene>
<evidence type="ECO:0000313" key="1">
    <source>
        <dbReference type="EMBL" id="EFW99899.1"/>
    </source>
</evidence>
<dbReference type="OrthoDB" id="9975943at2759"/>
<dbReference type="STRING" id="655863.F0XQU0"/>
<proteinExistence type="predicted"/>
<protein>
    <submittedName>
        <fullName evidence="1">Nucleoside-diphosphate-sugar epimerase</fullName>
    </submittedName>
</protein>
<organism evidence="2">
    <name type="scientific">Grosmannia clavigera (strain kw1407 / UAMH 11150)</name>
    <name type="common">Blue stain fungus</name>
    <name type="synonym">Graphiocladiella clavigera</name>
    <dbReference type="NCBI Taxonomy" id="655863"/>
    <lineage>
        <taxon>Eukaryota</taxon>
        <taxon>Fungi</taxon>
        <taxon>Dikarya</taxon>
        <taxon>Ascomycota</taxon>
        <taxon>Pezizomycotina</taxon>
        <taxon>Sordariomycetes</taxon>
        <taxon>Sordariomycetidae</taxon>
        <taxon>Ophiostomatales</taxon>
        <taxon>Ophiostomataceae</taxon>
        <taxon>Leptographium</taxon>
    </lineage>
</organism>
<evidence type="ECO:0000313" key="2">
    <source>
        <dbReference type="Proteomes" id="UP000007796"/>
    </source>
</evidence>
<dbReference type="AlphaFoldDB" id="F0XQU0"/>
<name>F0XQU0_GROCL</name>
<accession>F0XQU0</accession>
<dbReference type="PANTHER" id="PTHR14097:SF8">
    <property type="entry name" value="NAD(P)-BINDING DOMAIN-CONTAINING PROTEIN"/>
    <property type="match status" value="1"/>
</dbReference>
<dbReference type="HOGENOM" id="CLU_071330_5_0_1"/>
<dbReference type="GeneID" id="25975129"/>
<dbReference type="Gene3D" id="3.40.50.720">
    <property type="entry name" value="NAD(P)-binding Rossmann-like Domain"/>
    <property type="match status" value="1"/>
</dbReference>
<dbReference type="InParanoid" id="F0XQU0"/>
<dbReference type="RefSeq" id="XP_014169314.1">
    <property type="nucleotide sequence ID" value="XM_014313839.1"/>
</dbReference>
<dbReference type="Proteomes" id="UP000007796">
    <property type="component" value="Unassembled WGS sequence"/>
</dbReference>